<keyword evidence="1" id="KW-0378">Hydrolase</keyword>
<protein>
    <submittedName>
        <fullName evidence="1">Glycosyl hydrolase</fullName>
    </submittedName>
</protein>
<accession>A0ACC6D6V6</accession>
<organism evidence="1 2">
    <name type="scientific">Parabacteroides johnsonii</name>
    <dbReference type="NCBI Taxonomy" id="387661"/>
    <lineage>
        <taxon>Bacteria</taxon>
        <taxon>Pseudomonadati</taxon>
        <taxon>Bacteroidota</taxon>
        <taxon>Bacteroidia</taxon>
        <taxon>Bacteroidales</taxon>
        <taxon>Tannerellaceae</taxon>
        <taxon>Parabacteroides</taxon>
    </lineage>
</organism>
<evidence type="ECO:0000313" key="2">
    <source>
        <dbReference type="Proteomes" id="UP001213431"/>
    </source>
</evidence>
<keyword evidence="2" id="KW-1185">Reference proteome</keyword>
<reference evidence="1" key="1">
    <citation type="submission" date="2023-01" db="EMBL/GenBank/DDBJ databases">
        <title>Exploring GABA producing Bacteroides strains toward improving mental health.</title>
        <authorList>
            <person name="Yousuf B."/>
            <person name="Bouhlel N.E."/>
            <person name="Mottawea W."/>
            <person name="Hammami R."/>
        </authorList>
    </citation>
    <scope>NUCLEOTIDE SEQUENCE</scope>
    <source>
        <strain evidence="1">UO.H1049</strain>
    </source>
</reference>
<name>A0ACC6D6V6_9BACT</name>
<sequence>MDIIPHFKHILTVAGIYLTTAIPVFSQSWPEITIESCPATRWWWLGSAVDTANLTYNLETYAQAGLGGVEITPIYGVQGNDTHEIPFLSPTWMRMLQHTCSECKRLGMETDMNAGTGWPFGGPMISLENAATKAIFQEYTAQEGERLRI</sequence>
<proteinExistence type="predicted"/>
<evidence type="ECO:0000313" key="1">
    <source>
        <dbReference type="EMBL" id="MDC7159137.1"/>
    </source>
</evidence>
<comment type="caution">
    <text evidence="1">The sequence shown here is derived from an EMBL/GenBank/DDBJ whole genome shotgun (WGS) entry which is preliminary data.</text>
</comment>
<dbReference type="Proteomes" id="UP001213431">
    <property type="component" value="Unassembled WGS sequence"/>
</dbReference>
<dbReference type="EMBL" id="JAQPYW010000146">
    <property type="protein sequence ID" value="MDC7159137.1"/>
    <property type="molecule type" value="Genomic_DNA"/>
</dbReference>
<feature type="non-terminal residue" evidence="1">
    <location>
        <position position="149"/>
    </location>
</feature>
<gene>
    <name evidence="1" type="ORF">PQG99_14785</name>
</gene>